<evidence type="ECO:0000313" key="4">
    <source>
        <dbReference type="EMBL" id="KIQ36205.1"/>
    </source>
</evidence>
<dbReference type="SUPFAM" id="SSF46689">
    <property type="entry name" value="Homeodomain-like"/>
    <property type="match status" value="1"/>
</dbReference>
<dbReference type="InterPro" id="IPR001647">
    <property type="entry name" value="HTH_TetR"/>
</dbReference>
<dbReference type="PANTHER" id="PTHR30055">
    <property type="entry name" value="HTH-TYPE TRANSCRIPTIONAL REGULATOR RUTR"/>
    <property type="match status" value="1"/>
</dbReference>
<name>A0A0D0N469_VARPD</name>
<dbReference type="PRINTS" id="PR00455">
    <property type="entry name" value="HTHTETR"/>
</dbReference>
<dbReference type="PROSITE" id="PS50977">
    <property type="entry name" value="HTH_TETR_2"/>
    <property type="match status" value="1"/>
</dbReference>
<comment type="caution">
    <text evidence="4">The sequence shown here is derived from an EMBL/GenBank/DDBJ whole genome shotgun (WGS) entry which is preliminary data.</text>
</comment>
<dbReference type="InterPro" id="IPR009057">
    <property type="entry name" value="Homeodomain-like_sf"/>
</dbReference>
<protein>
    <submittedName>
        <fullName evidence="4">TetR family transcriptional regulator</fullName>
    </submittedName>
</protein>
<dbReference type="RefSeq" id="WP_042577106.1">
    <property type="nucleotide sequence ID" value="NZ_JXQQ01000007.1"/>
</dbReference>
<accession>A0A0D0N469</accession>
<dbReference type="AlphaFoldDB" id="A0A0D0N469"/>
<gene>
    <name evidence="4" type="ORF">RT97_01950</name>
</gene>
<dbReference type="InterPro" id="IPR050109">
    <property type="entry name" value="HTH-type_TetR-like_transc_reg"/>
</dbReference>
<evidence type="ECO:0000256" key="2">
    <source>
        <dbReference type="PROSITE-ProRule" id="PRU00335"/>
    </source>
</evidence>
<dbReference type="Pfam" id="PF00440">
    <property type="entry name" value="TetR_N"/>
    <property type="match status" value="1"/>
</dbReference>
<organism evidence="4 5">
    <name type="scientific">Variovorax paradoxus</name>
    <dbReference type="NCBI Taxonomy" id="34073"/>
    <lineage>
        <taxon>Bacteria</taxon>
        <taxon>Pseudomonadati</taxon>
        <taxon>Pseudomonadota</taxon>
        <taxon>Betaproteobacteria</taxon>
        <taxon>Burkholderiales</taxon>
        <taxon>Comamonadaceae</taxon>
        <taxon>Variovorax</taxon>
    </lineage>
</organism>
<evidence type="ECO:0000259" key="3">
    <source>
        <dbReference type="PROSITE" id="PS50977"/>
    </source>
</evidence>
<proteinExistence type="predicted"/>
<reference evidence="4 5" key="1">
    <citation type="submission" date="2014-12" db="EMBL/GenBank/DDBJ databases">
        <title>16Stimator: statistical estimation of ribosomal gene copy numbers from draft genome assemblies.</title>
        <authorList>
            <person name="Perisin M.A."/>
            <person name="Vetter M."/>
            <person name="Gilbert J.A."/>
            <person name="Bergelson J."/>
        </authorList>
    </citation>
    <scope>NUCLEOTIDE SEQUENCE [LARGE SCALE GENOMIC DNA]</scope>
    <source>
        <strain evidence="4 5">MEDvA23</strain>
    </source>
</reference>
<keyword evidence="1 2" id="KW-0238">DNA-binding</keyword>
<feature type="domain" description="HTH tetR-type" evidence="3">
    <location>
        <begin position="7"/>
        <end position="67"/>
    </location>
</feature>
<dbReference type="EMBL" id="JXQQ01000007">
    <property type="protein sequence ID" value="KIQ36205.1"/>
    <property type="molecule type" value="Genomic_DNA"/>
</dbReference>
<feature type="DNA-binding region" description="H-T-H motif" evidence="2">
    <location>
        <begin position="30"/>
        <end position="49"/>
    </location>
</feature>
<dbReference type="GO" id="GO:0000976">
    <property type="term" value="F:transcription cis-regulatory region binding"/>
    <property type="evidence" value="ECO:0007669"/>
    <property type="project" value="TreeGrafter"/>
</dbReference>
<sequence length="185" mass="20391">MPKPTKSEIDADIIDSAAALFARHGFDHTSLQQIADAVNYSKAGLLHHFPSKLSIYAAAIDALREHVVTLRERVKHMPVGVERDRANVEAAVQFTYDWPGVSALSHRIAENEPDGDPQLIEIGLILYEALGIDLKDLSMERIVRVTSALTGLGISALQAVRIDLKREWRDHIVQAAMDALGHGTR</sequence>
<dbReference type="Gene3D" id="1.10.357.10">
    <property type="entry name" value="Tetracycline Repressor, domain 2"/>
    <property type="match status" value="1"/>
</dbReference>
<dbReference type="PANTHER" id="PTHR30055:SF226">
    <property type="entry name" value="HTH-TYPE TRANSCRIPTIONAL REGULATOR PKSA"/>
    <property type="match status" value="1"/>
</dbReference>
<evidence type="ECO:0000256" key="1">
    <source>
        <dbReference type="ARBA" id="ARBA00023125"/>
    </source>
</evidence>
<evidence type="ECO:0000313" key="5">
    <source>
        <dbReference type="Proteomes" id="UP000032067"/>
    </source>
</evidence>
<dbReference type="GO" id="GO:0003700">
    <property type="term" value="F:DNA-binding transcription factor activity"/>
    <property type="evidence" value="ECO:0007669"/>
    <property type="project" value="TreeGrafter"/>
</dbReference>
<dbReference type="OrthoDB" id="5293556at2"/>
<dbReference type="Proteomes" id="UP000032067">
    <property type="component" value="Unassembled WGS sequence"/>
</dbReference>